<protein>
    <submittedName>
        <fullName evidence="2">Uncharacterized protein</fullName>
    </submittedName>
</protein>
<dbReference type="OrthoDB" id="3530944at2759"/>
<comment type="caution">
    <text evidence="2">The sequence shown here is derived from an EMBL/GenBank/DDBJ whole genome shotgun (WGS) entry which is preliminary data.</text>
</comment>
<feature type="compositionally biased region" description="Basic and acidic residues" evidence="1">
    <location>
        <begin position="1"/>
        <end position="13"/>
    </location>
</feature>
<evidence type="ECO:0000313" key="3">
    <source>
        <dbReference type="Proteomes" id="UP000297777"/>
    </source>
</evidence>
<accession>A0A4Z1EJK8</accession>
<dbReference type="Proteomes" id="UP000297777">
    <property type="component" value="Unassembled WGS sequence"/>
</dbReference>
<feature type="compositionally biased region" description="Basic and acidic residues" evidence="1">
    <location>
        <begin position="36"/>
        <end position="60"/>
    </location>
</feature>
<sequence>MNHPRDNHTGRTDPHKRKHLGSHTRANIQARLTRHRVTENDKHNRGDNCRRGDEKRRDECPDSVEAGNPTRVDGEEGEEDVAETHNDTGDEETKHDVTSDADETEDIVDFSGESNGCAGEKFIEEDIDGVEPVEFLGGGASGDAFIIVAFAEIPEADLVEIVEAEGSGERVLECDAAADGFGNYVCEIESEEPGIADDSTVVYIADDCLRFVLVLEDEGED</sequence>
<keyword evidence="3" id="KW-1185">Reference proteome</keyword>
<evidence type="ECO:0000256" key="1">
    <source>
        <dbReference type="SAM" id="MobiDB-lite"/>
    </source>
</evidence>
<feature type="region of interest" description="Disordered" evidence="1">
    <location>
        <begin position="1"/>
        <end position="115"/>
    </location>
</feature>
<reference evidence="2 3" key="1">
    <citation type="submission" date="2017-12" db="EMBL/GenBank/DDBJ databases">
        <title>Comparative genomics of Botrytis spp.</title>
        <authorList>
            <person name="Valero-Jimenez C.A."/>
            <person name="Tapia P."/>
            <person name="Veloso J."/>
            <person name="Silva-Moreno E."/>
            <person name="Staats M."/>
            <person name="Valdes J.H."/>
            <person name="Van Kan J.A.L."/>
        </authorList>
    </citation>
    <scope>NUCLEOTIDE SEQUENCE [LARGE SCALE GENOMIC DNA]</scope>
    <source>
        <strain evidence="2 3">Bt9001</strain>
    </source>
</reference>
<name>A0A4Z1EJK8_9HELO</name>
<dbReference type="EMBL" id="PQXH01000119">
    <property type="protein sequence ID" value="TGO11002.1"/>
    <property type="molecule type" value="Genomic_DNA"/>
</dbReference>
<gene>
    <name evidence="2" type="ORF">BTUL_0119g00020</name>
</gene>
<evidence type="ECO:0000313" key="2">
    <source>
        <dbReference type="EMBL" id="TGO11002.1"/>
    </source>
</evidence>
<dbReference type="AlphaFoldDB" id="A0A4Z1EJK8"/>
<feature type="compositionally biased region" description="Acidic residues" evidence="1">
    <location>
        <begin position="99"/>
        <end position="108"/>
    </location>
</feature>
<feature type="compositionally biased region" description="Basic and acidic residues" evidence="1">
    <location>
        <begin position="82"/>
        <end position="98"/>
    </location>
</feature>
<proteinExistence type="predicted"/>
<organism evidence="2 3">
    <name type="scientific">Botrytis tulipae</name>
    <dbReference type="NCBI Taxonomy" id="87230"/>
    <lineage>
        <taxon>Eukaryota</taxon>
        <taxon>Fungi</taxon>
        <taxon>Dikarya</taxon>
        <taxon>Ascomycota</taxon>
        <taxon>Pezizomycotina</taxon>
        <taxon>Leotiomycetes</taxon>
        <taxon>Helotiales</taxon>
        <taxon>Sclerotiniaceae</taxon>
        <taxon>Botrytis</taxon>
    </lineage>
</organism>